<name>A0A6J7WRG9_9CAUD</name>
<accession>A0A6J7WRG9</accession>
<dbReference type="EMBL" id="LR798256">
    <property type="protein sequence ID" value="CAB5217943.1"/>
    <property type="molecule type" value="Genomic_DNA"/>
</dbReference>
<gene>
    <name evidence="1" type="ORF">UFOVP207_46</name>
</gene>
<sequence>MAKRTRAKGLGDTIENVLHATGIDKVAKFVLGEDCGCDKRKEKLNELWSYTKKPLCLDEDEYLWLKNDGLKKAETSLVDSMLMQRIHNRIFQTGNLEYTACDSCLRDQYRDLQKVYSTYEK</sequence>
<organism evidence="1">
    <name type="scientific">uncultured Caudovirales phage</name>
    <dbReference type="NCBI Taxonomy" id="2100421"/>
    <lineage>
        <taxon>Viruses</taxon>
        <taxon>Duplodnaviria</taxon>
        <taxon>Heunggongvirae</taxon>
        <taxon>Uroviricota</taxon>
        <taxon>Caudoviricetes</taxon>
        <taxon>Peduoviridae</taxon>
        <taxon>Maltschvirus</taxon>
        <taxon>Maltschvirus maltsch</taxon>
    </lineage>
</organism>
<evidence type="ECO:0000313" key="1">
    <source>
        <dbReference type="EMBL" id="CAB5217943.1"/>
    </source>
</evidence>
<protein>
    <submittedName>
        <fullName evidence="1">Uncharacterized protein</fullName>
    </submittedName>
</protein>
<proteinExistence type="predicted"/>
<reference evidence="1" key="1">
    <citation type="submission" date="2020-05" db="EMBL/GenBank/DDBJ databases">
        <authorList>
            <person name="Chiriac C."/>
            <person name="Salcher M."/>
            <person name="Ghai R."/>
            <person name="Kavagutti S V."/>
        </authorList>
    </citation>
    <scope>NUCLEOTIDE SEQUENCE</scope>
</reference>